<dbReference type="Proteomes" id="UP000811619">
    <property type="component" value="Unassembled WGS sequence"/>
</dbReference>
<dbReference type="AlphaFoldDB" id="A0A8K0NJA5"/>
<accession>A0A8K0NJA5</accession>
<sequence>MPRKNTRSLVKTTPTRQRQLRQTTKLGELDTTPTRPDAPASPPGKHNPRNCDEKQPFRGEFGSDVFEDDLDDGDLDQLAGTQAVSNTTITKGFSWSDTGSGARRSSSVSSGGPSKDSYRYFGIDDIFSSPASGKDALPDTLPLPRDLIHDPLLEQQRQAPMILDFSETATTVLRSSPMSESRLSKSLGTSSHRDFADRVSVDESVCQTPSQPVLMNNNKSGTIPIHESVQILWEETCNNSAPAESARAIDVDVVNVGSAAQGSDSRVPPSAVINPENVFISLDGAADSLVHDEGAILETIHVANDGKKQKRKRKQRPKSPLRFDDDTQEVKDVVKKPARKRNCLNSSRKDLKPSPVLLKNIAQQEEAAEPSACDALVATAECLPTTRRQSSPIEIKAAMHENSVKTLNQHPPNNMKGSIQDDSAYMSFNSQKVNIVDISEEIEAGSQSECPTSSVAKTRVSESNSPCTPPTVSTEMQDNEAKRYAPVTKDSTPREVLSASLQIEKMNDEECFAEKQQPRGEAQLSVQQHNIPALSGLACPDDAMTAVYDQNGKTSSTSKRTDDRKLNLAARRPIRHISISGRGSPIRISRCDKNIVNSMPTEFPVHDAWRGTGHRDCLQRRVSNAGRHESTRSNKNTQQQSNFSVALETDPPKAASTFGPRDRPGPRRSILSELKKEHLKRRIVNGQTKALFSAPADQGRRRLHELVDACMQHLDSKKECITKIADTYAKAGNHCVEKIQFRFERERYTVTRLATEDTDNFSKTALDLVKSAERNRAKRDRLMRQLRQTVSARAASYAHASSTLNTLHDEVLNGDAACLTSSS</sequence>
<dbReference type="EMBL" id="SRPY01000248">
    <property type="protein sequence ID" value="KAG5926645.1"/>
    <property type="molecule type" value="Genomic_DNA"/>
</dbReference>
<organism evidence="2 3">
    <name type="scientific">Claviceps africana</name>
    <dbReference type="NCBI Taxonomy" id="83212"/>
    <lineage>
        <taxon>Eukaryota</taxon>
        <taxon>Fungi</taxon>
        <taxon>Dikarya</taxon>
        <taxon>Ascomycota</taxon>
        <taxon>Pezizomycotina</taxon>
        <taxon>Sordariomycetes</taxon>
        <taxon>Hypocreomycetidae</taxon>
        <taxon>Hypocreales</taxon>
        <taxon>Clavicipitaceae</taxon>
        <taxon>Claviceps</taxon>
    </lineage>
</organism>
<evidence type="ECO:0000313" key="3">
    <source>
        <dbReference type="Proteomes" id="UP000811619"/>
    </source>
</evidence>
<feature type="compositionally biased region" description="Polar residues" evidence="1">
    <location>
        <begin position="633"/>
        <end position="644"/>
    </location>
</feature>
<protein>
    <submittedName>
        <fullName evidence="2">Uncharacterized protein</fullName>
    </submittedName>
</protein>
<comment type="caution">
    <text evidence="2">The sequence shown here is derived from an EMBL/GenBank/DDBJ whole genome shotgun (WGS) entry which is preliminary data.</text>
</comment>
<feature type="region of interest" description="Disordered" evidence="1">
    <location>
        <begin position="91"/>
        <end position="115"/>
    </location>
</feature>
<feature type="compositionally biased region" description="Polar residues" evidence="1">
    <location>
        <begin position="445"/>
        <end position="476"/>
    </location>
</feature>
<feature type="region of interest" description="Disordered" evidence="1">
    <location>
        <begin position="1"/>
        <end position="74"/>
    </location>
</feature>
<keyword evidence="3" id="KW-1185">Reference proteome</keyword>
<feature type="compositionally biased region" description="Basic residues" evidence="1">
    <location>
        <begin position="308"/>
        <end position="319"/>
    </location>
</feature>
<evidence type="ECO:0000313" key="2">
    <source>
        <dbReference type="EMBL" id="KAG5926645.1"/>
    </source>
</evidence>
<feature type="region of interest" description="Disordered" evidence="1">
    <location>
        <begin position="444"/>
        <end position="478"/>
    </location>
</feature>
<feature type="compositionally biased region" description="Low complexity" evidence="1">
    <location>
        <begin position="12"/>
        <end position="24"/>
    </location>
</feature>
<gene>
    <name evidence="2" type="ORF">E4U42_003082</name>
</gene>
<feature type="compositionally biased region" description="Acidic residues" evidence="1">
    <location>
        <begin position="65"/>
        <end position="74"/>
    </location>
</feature>
<feature type="region of interest" description="Disordered" evidence="1">
    <location>
        <begin position="625"/>
        <end position="668"/>
    </location>
</feature>
<feature type="compositionally biased region" description="Basic and acidic residues" evidence="1">
    <location>
        <begin position="321"/>
        <end position="332"/>
    </location>
</feature>
<name>A0A8K0NJA5_9HYPO</name>
<dbReference type="OrthoDB" id="4953021at2759"/>
<proteinExistence type="predicted"/>
<feature type="compositionally biased region" description="Low complexity" evidence="1">
    <location>
        <begin position="99"/>
        <end position="115"/>
    </location>
</feature>
<evidence type="ECO:0000256" key="1">
    <source>
        <dbReference type="SAM" id="MobiDB-lite"/>
    </source>
</evidence>
<feature type="region of interest" description="Disordered" evidence="1">
    <location>
        <begin position="305"/>
        <end position="332"/>
    </location>
</feature>
<reference evidence="2" key="1">
    <citation type="journal article" date="2020" name="bioRxiv">
        <title>Whole genome comparisons of ergot fungi reveals the divergence and evolution of species within the genus Claviceps are the result of varying mechanisms driving genome evolution and host range expansion.</title>
        <authorList>
            <person name="Wyka S.A."/>
            <person name="Mondo S.J."/>
            <person name="Liu M."/>
            <person name="Dettman J."/>
            <person name="Nalam V."/>
            <person name="Broders K.D."/>
        </authorList>
    </citation>
    <scope>NUCLEOTIDE SEQUENCE</scope>
    <source>
        <strain evidence="2">CCC 489</strain>
    </source>
</reference>